<dbReference type="Gene3D" id="2.60.120.260">
    <property type="entry name" value="Galactose-binding domain-like"/>
    <property type="match status" value="1"/>
</dbReference>
<dbReference type="EMBL" id="JBANRG010000002">
    <property type="protein sequence ID" value="KAK7470498.1"/>
    <property type="molecule type" value="Genomic_DNA"/>
</dbReference>
<evidence type="ECO:0000256" key="1">
    <source>
        <dbReference type="SAM" id="MobiDB-lite"/>
    </source>
</evidence>
<organism evidence="3 4">
    <name type="scientific">Marasmiellus scandens</name>
    <dbReference type="NCBI Taxonomy" id="2682957"/>
    <lineage>
        <taxon>Eukaryota</taxon>
        <taxon>Fungi</taxon>
        <taxon>Dikarya</taxon>
        <taxon>Basidiomycota</taxon>
        <taxon>Agaricomycotina</taxon>
        <taxon>Agaricomycetes</taxon>
        <taxon>Agaricomycetidae</taxon>
        <taxon>Agaricales</taxon>
        <taxon>Marasmiineae</taxon>
        <taxon>Omphalotaceae</taxon>
        <taxon>Marasmiellus</taxon>
    </lineage>
</organism>
<keyword evidence="2" id="KW-1133">Transmembrane helix</keyword>
<protein>
    <submittedName>
        <fullName evidence="3">Uncharacterized protein</fullName>
    </submittedName>
</protein>
<evidence type="ECO:0000313" key="4">
    <source>
        <dbReference type="Proteomes" id="UP001498398"/>
    </source>
</evidence>
<evidence type="ECO:0000313" key="3">
    <source>
        <dbReference type="EMBL" id="KAK7470498.1"/>
    </source>
</evidence>
<accession>A0ABR1K0U5</accession>
<feature type="transmembrane region" description="Helical" evidence="2">
    <location>
        <begin position="157"/>
        <end position="177"/>
    </location>
</feature>
<keyword evidence="2" id="KW-0472">Membrane</keyword>
<keyword evidence="2" id="KW-0812">Transmembrane</keyword>
<name>A0ABR1K0U5_9AGAR</name>
<evidence type="ECO:0000256" key="2">
    <source>
        <dbReference type="SAM" id="Phobius"/>
    </source>
</evidence>
<gene>
    <name evidence="3" type="ORF">VKT23_001924</name>
</gene>
<sequence length="288" mass="31544">MPFNDAQITYDPQDKWWPSHRFPGAHWTNHRGSTATCIFNGTQVDVFGVQSGRTNFMLDSNSYPGRLNNQPFQNNTNTLFSSSLQNDHEHTLVITFQSSGFVVLDIVVSDSPHTSLSDLPPTSTFTSQATVSSLPHLSPSPTNNLGTSSKANDIGEIVGGVIAGLVALASLIAFVLYRRRKRIQVARRTSPYAVTPFVTEYSKSSSPEPIKNMRTSDIAPIPTLSFSSEMGHQDETPPAFIAGASNLGRHGSMYKPRQSVESLPPTEFGYGGGLSREEWSRYTLKSKS</sequence>
<dbReference type="Proteomes" id="UP001498398">
    <property type="component" value="Unassembled WGS sequence"/>
</dbReference>
<comment type="caution">
    <text evidence="3">The sequence shown here is derived from an EMBL/GenBank/DDBJ whole genome shotgun (WGS) entry which is preliminary data.</text>
</comment>
<proteinExistence type="predicted"/>
<dbReference type="CDD" id="cd12087">
    <property type="entry name" value="TM_EGFR-like"/>
    <property type="match status" value="1"/>
</dbReference>
<keyword evidence="4" id="KW-1185">Reference proteome</keyword>
<feature type="region of interest" description="Disordered" evidence="1">
    <location>
        <begin position="252"/>
        <end position="274"/>
    </location>
</feature>
<reference evidence="3 4" key="1">
    <citation type="submission" date="2024-01" db="EMBL/GenBank/DDBJ databases">
        <title>A draft genome for the cacao thread blight pathogen Marasmiellus scandens.</title>
        <authorList>
            <person name="Baruah I.K."/>
            <person name="Leung J."/>
            <person name="Bukari Y."/>
            <person name="Amoako-Attah I."/>
            <person name="Meinhardt L.W."/>
            <person name="Bailey B.A."/>
            <person name="Cohen S.P."/>
        </authorList>
    </citation>
    <scope>NUCLEOTIDE SEQUENCE [LARGE SCALE GENOMIC DNA]</scope>
    <source>
        <strain evidence="3 4">GH-19</strain>
    </source>
</reference>